<comment type="caution">
    <text evidence="1">The sequence shown here is derived from an EMBL/GenBank/DDBJ whole genome shotgun (WGS) entry which is preliminary data.</text>
</comment>
<dbReference type="Proteomes" id="UP000033203">
    <property type="component" value="Unassembled WGS sequence"/>
</dbReference>
<gene>
    <name evidence="1" type="ORF">SR41_02780</name>
</gene>
<reference evidence="1 2" key="1">
    <citation type="submission" date="2015-01" db="EMBL/GenBank/DDBJ databases">
        <title>Genome of Sphingomonas taxi strain 30a.</title>
        <authorList>
            <person name="Eevers N."/>
            <person name="Van Hamme J."/>
            <person name="Bottos E."/>
            <person name="Weyens N."/>
            <person name="Vangronsveld J."/>
        </authorList>
    </citation>
    <scope>NUCLEOTIDE SEQUENCE [LARGE SCALE GENOMIC DNA]</scope>
    <source>
        <strain evidence="1 2">30a</strain>
    </source>
</reference>
<dbReference type="AlphaFoldDB" id="A0A0D1MBC0"/>
<evidence type="ECO:0000313" key="1">
    <source>
        <dbReference type="EMBL" id="KIU29750.1"/>
    </source>
</evidence>
<protein>
    <submittedName>
        <fullName evidence="1">Uncharacterized protein</fullName>
    </submittedName>
</protein>
<accession>A0A0D1MBC0</accession>
<proteinExistence type="predicted"/>
<dbReference type="EMBL" id="JXTP01000013">
    <property type="protein sequence ID" value="KIU29750.1"/>
    <property type="molecule type" value="Genomic_DNA"/>
</dbReference>
<name>A0A0D1MBC0_9SPHN</name>
<evidence type="ECO:0000313" key="2">
    <source>
        <dbReference type="Proteomes" id="UP000033203"/>
    </source>
</evidence>
<organism evidence="1 2">
    <name type="scientific">Sphingomonas melonis</name>
    <dbReference type="NCBI Taxonomy" id="152682"/>
    <lineage>
        <taxon>Bacteria</taxon>
        <taxon>Pseudomonadati</taxon>
        <taxon>Pseudomonadota</taxon>
        <taxon>Alphaproteobacteria</taxon>
        <taxon>Sphingomonadales</taxon>
        <taxon>Sphingomonadaceae</taxon>
        <taxon>Sphingomonas</taxon>
    </lineage>
</organism>
<sequence length="68" mass="7243">MKAASRRQPDPPVGIETLRWLPISEGAGEVAGGRHPRGLCGKRVTTASAARDAKNFVARPVGGRVRRP</sequence>